<dbReference type="EMBL" id="CAJNBJ010000001">
    <property type="protein sequence ID" value="CAE6704766.1"/>
    <property type="molecule type" value="Genomic_DNA"/>
</dbReference>
<evidence type="ECO:0000313" key="1">
    <source>
        <dbReference type="EMBL" id="CAE6704766.1"/>
    </source>
</evidence>
<reference evidence="1 2" key="1">
    <citation type="submission" date="2021-02" db="EMBL/GenBank/DDBJ databases">
        <authorList>
            <person name="Han P."/>
        </authorList>
    </citation>
    <scope>NUCLEOTIDE SEQUENCE [LARGE SCALE GENOMIC DNA]</scope>
    <source>
        <strain evidence="1">Candidatus Nitrospira sp. ZN2</strain>
    </source>
</reference>
<evidence type="ECO:0000313" key="2">
    <source>
        <dbReference type="Proteomes" id="UP000675880"/>
    </source>
</evidence>
<keyword evidence="2" id="KW-1185">Reference proteome</keyword>
<dbReference type="Proteomes" id="UP000675880">
    <property type="component" value="Unassembled WGS sequence"/>
</dbReference>
<protein>
    <recommendedName>
        <fullName evidence="3">Transposase</fullName>
    </recommendedName>
</protein>
<accession>A0ABM8QM51</accession>
<evidence type="ECO:0008006" key="3">
    <source>
        <dbReference type="Google" id="ProtNLM"/>
    </source>
</evidence>
<comment type="caution">
    <text evidence="1">The sequence shown here is derived from an EMBL/GenBank/DDBJ whole genome shotgun (WGS) entry which is preliminary data.</text>
</comment>
<name>A0ABM8QM51_9BACT</name>
<proteinExistence type="predicted"/>
<organism evidence="1 2">
    <name type="scientific">Nitrospira defluvii</name>
    <dbReference type="NCBI Taxonomy" id="330214"/>
    <lineage>
        <taxon>Bacteria</taxon>
        <taxon>Pseudomonadati</taxon>
        <taxon>Nitrospirota</taxon>
        <taxon>Nitrospiria</taxon>
        <taxon>Nitrospirales</taxon>
        <taxon>Nitrospiraceae</taxon>
        <taxon>Nitrospira</taxon>
    </lineage>
</organism>
<gene>
    <name evidence="1" type="ORF">NSPZN2_10915</name>
</gene>
<sequence>MPPLLCPSPIILDHTFPRSERDLKVAAAALGSLTDHALESKVSLVMTVTLRDFIEEMDWTSKRPALLLEIYRLLSQLFLQPNTHTIMVDVLAVTGHVPHPVPSGATEDGRVWQWSDELGRLLKLHDKSIRGAGYFIGVACDKGFSGQDTATYHVSRYSRMFPLIGPKEIGTLEDAYEWELPDHAYQIKVSFEDVKQRYSSLGAISFETPSNGSHYKVRFPNGSAWTCDRNWGREIGDNMLNQLKSYCGYPLGVIKLALTTGKLPSRRLRLLA</sequence>